<proteinExistence type="predicted"/>
<dbReference type="PROSITE" id="PS51695">
    <property type="entry name" value="SEDOLISIN"/>
    <property type="match status" value="1"/>
</dbReference>
<dbReference type="PANTHER" id="PTHR14218:SF15">
    <property type="entry name" value="TRIPEPTIDYL-PEPTIDASE 1"/>
    <property type="match status" value="1"/>
</dbReference>
<evidence type="ECO:0000259" key="1">
    <source>
        <dbReference type="PROSITE" id="PS51695"/>
    </source>
</evidence>
<keyword evidence="3" id="KW-1185">Reference proteome</keyword>
<protein>
    <submittedName>
        <fullName evidence="2">S53 family peptidase</fullName>
    </submittedName>
</protein>
<dbReference type="CDD" id="cd04056">
    <property type="entry name" value="Peptidases_S53"/>
    <property type="match status" value="1"/>
</dbReference>
<dbReference type="InterPro" id="IPR050819">
    <property type="entry name" value="Tripeptidyl-peptidase_I"/>
</dbReference>
<gene>
    <name evidence="2" type="ORF">NDK43_30270</name>
</gene>
<accession>A0ABT0WHJ4</accession>
<organism evidence="2 3">
    <name type="scientific">Neobacillus pocheonensis</name>
    <dbReference type="NCBI Taxonomy" id="363869"/>
    <lineage>
        <taxon>Bacteria</taxon>
        <taxon>Bacillati</taxon>
        <taxon>Bacillota</taxon>
        <taxon>Bacilli</taxon>
        <taxon>Bacillales</taxon>
        <taxon>Bacillaceae</taxon>
        <taxon>Neobacillus</taxon>
    </lineage>
</organism>
<dbReference type="InterPro" id="IPR030400">
    <property type="entry name" value="Sedolisin_dom"/>
</dbReference>
<comment type="caution">
    <text evidence="2">The sequence shown here is derived from an EMBL/GenBank/DDBJ whole genome shotgun (WGS) entry which is preliminary data.</text>
</comment>
<evidence type="ECO:0000313" key="2">
    <source>
        <dbReference type="EMBL" id="MCM2535781.1"/>
    </source>
</evidence>
<dbReference type="SUPFAM" id="SSF52743">
    <property type="entry name" value="Subtilisin-like"/>
    <property type="match status" value="1"/>
</dbReference>
<reference evidence="2 3" key="1">
    <citation type="submission" date="2022-06" db="EMBL/GenBank/DDBJ databases">
        <authorList>
            <person name="Jeon C.O."/>
        </authorList>
    </citation>
    <scope>NUCLEOTIDE SEQUENCE [LARGE SCALE GENOMIC DNA]</scope>
    <source>
        <strain evidence="2 3">KCTC 13943</strain>
    </source>
</reference>
<feature type="domain" description="Peptidase S53" evidence="1">
    <location>
        <begin position="1"/>
        <end position="195"/>
    </location>
</feature>
<evidence type="ECO:0000313" key="3">
    <source>
        <dbReference type="Proteomes" id="UP001523262"/>
    </source>
</evidence>
<sequence>MAQADGVNDGLVHVDFPASSPFVLGCGGTRLEGSGHKITREVVWNEGPDSSTGGGVSDVFDVPTWQSAANVPPSANPGGRIGRGVPDVGGDADPATGYHVLVDGQQAVIGGTSAVAPLWAGLIALMNQQLGHPVGFINPALYHLSTSSRAFHDIKVGNNESSSEQGAYVAQSGWDPCTGLGSPNGIKLLTALHSLHTS</sequence>
<dbReference type="EMBL" id="JAMQCR010000003">
    <property type="protein sequence ID" value="MCM2535781.1"/>
    <property type="molecule type" value="Genomic_DNA"/>
</dbReference>
<dbReference type="InterPro" id="IPR036852">
    <property type="entry name" value="Peptidase_S8/S53_dom_sf"/>
</dbReference>
<dbReference type="PANTHER" id="PTHR14218">
    <property type="entry name" value="PROTEASE S8 TRIPEPTIDYL PEPTIDASE I CLN2"/>
    <property type="match status" value="1"/>
</dbReference>
<name>A0ABT0WHJ4_9BACI</name>
<dbReference type="Proteomes" id="UP001523262">
    <property type="component" value="Unassembled WGS sequence"/>
</dbReference>
<dbReference type="Gene3D" id="3.40.50.200">
    <property type="entry name" value="Peptidase S8/S53 domain"/>
    <property type="match status" value="1"/>
</dbReference>